<accession>A0A820JS77</accession>
<comment type="caution">
    <text evidence="1">The sequence shown here is derived from an EMBL/GenBank/DDBJ whole genome shotgun (WGS) entry which is preliminary data.</text>
</comment>
<evidence type="ECO:0000313" key="1">
    <source>
        <dbReference type="EMBL" id="CAF4329510.1"/>
    </source>
</evidence>
<proteinExistence type="predicted"/>
<evidence type="ECO:0000313" key="2">
    <source>
        <dbReference type="Proteomes" id="UP000663836"/>
    </source>
</evidence>
<dbReference type="AlphaFoldDB" id="A0A820JS77"/>
<organism evidence="1 2">
    <name type="scientific">Rotaria sordida</name>
    <dbReference type="NCBI Taxonomy" id="392033"/>
    <lineage>
        <taxon>Eukaryota</taxon>
        <taxon>Metazoa</taxon>
        <taxon>Spiralia</taxon>
        <taxon>Gnathifera</taxon>
        <taxon>Rotifera</taxon>
        <taxon>Eurotatoria</taxon>
        <taxon>Bdelloidea</taxon>
        <taxon>Philodinida</taxon>
        <taxon>Philodinidae</taxon>
        <taxon>Rotaria</taxon>
    </lineage>
</organism>
<feature type="non-terminal residue" evidence="1">
    <location>
        <position position="1"/>
    </location>
</feature>
<protein>
    <submittedName>
        <fullName evidence="1">Uncharacterized protein</fullName>
    </submittedName>
</protein>
<sequence length="88" mass="9960">MFQCRKEDIAPIRIIDSYAYNNSTTSAPIILDVDEAVFGPSRTLKPGEDPIWTIQPGMEECTFPWIYPTGEGGELDAKRPIPLKLRDY</sequence>
<name>A0A820JS77_9BILA</name>
<gene>
    <name evidence="1" type="ORF">JBS370_LOCUS41265</name>
</gene>
<dbReference type="Proteomes" id="UP000663836">
    <property type="component" value="Unassembled WGS sequence"/>
</dbReference>
<dbReference type="EMBL" id="CAJOBD010044024">
    <property type="protein sequence ID" value="CAF4329510.1"/>
    <property type="molecule type" value="Genomic_DNA"/>
</dbReference>
<reference evidence="1" key="1">
    <citation type="submission" date="2021-02" db="EMBL/GenBank/DDBJ databases">
        <authorList>
            <person name="Nowell W R."/>
        </authorList>
    </citation>
    <scope>NUCLEOTIDE SEQUENCE</scope>
</reference>